<evidence type="ECO:0000313" key="1">
    <source>
        <dbReference type="EMBL" id="KAK9701808.1"/>
    </source>
</evidence>
<organism evidence="1 2">
    <name type="scientific">Popillia japonica</name>
    <name type="common">Japanese beetle</name>
    <dbReference type="NCBI Taxonomy" id="7064"/>
    <lineage>
        <taxon>Eukaryota</taxon>
        <taxon>Metazoa</taxon>
        <taxon>Ecdysozoa</taxon>
        <taxon>Arthropoda</taxon>
        <taxon>Hexapoda</taxon>
        <taxon>Insecta</taxon>
        <taxon>Pterygota</taxon>
        <taxon>Neoptera</taxon>
        <taxon>Endopterygota</taxon>
        <taxon>Coleoptera</taxon>
        <taxon>Polyphaga</taxon>
        <taxon>Scarabaeiformia</taxon>
        <taxon>Scarabaeidae</taxon>
        <taxon>Rutelinae</taxon>
        <taxon>Popillia</taxon>
    </lineage>
</organism>
<reference evidence="1 2" key="1">
    <citation type="journal article" date="2024" name="BMC Genomics">
        <title>De novo assembly and annotation of Popillia japonica's genome with initial clues to its potential as an invasive pest.</title>
        <authorList>
            <person name="Cucini C."/>
            <person name="Boschi S."/>
            <person name="Funari R."/>
            <person name="Cardaioli E."/>
            <person name="Iannotti N."/>
            <person name="Marturano G."/>
            <person name="Paoli F."/>
            <person name="Bruttini M."/>
            <person name="Carapelli A."/>
            <person name="Frati F."/>
            <person name="Nardi F."/>
        </authorList>
    </citation>
    <scope>NUCLEOTIDE SEQUENCE [LARGE SCALE GENOMIC DNA]</scope>
    <source>
        <strain evidence="1">DMR45628</strain>
    </source>
</reference>
<sequence length="105" mass="11925">MLKKIDKIWQQCSDELDCKMNSFTFKMVGVMGGRKGDIIKIDNNSGASAHYCTADETAIHRQSVKRTVSFTQKRPFIHAPGIRLPRPDGTTSNRPCARIYFVFML</sequence>
<comment type="caution">
    <text evidence="1">The sequence shown here is derived from an EMBL/GenBank/DDBJ whole genome shotgun (WGS) entry which is preliminary data.</text>
</comment>
<proteinExistence type="predicted"/>
<evidence type="ECO:0000313" key="2">
    <source>
        <dbReference type="Proteomes" id="UP001458880"/>
    </source>
</evidence>
<accession>A0AAW1JF81</accession>
<dbReference type="EMBL" id="JASPKY010000407">
    <property type="protein sequence ID" value="KAK9701808.1"/>
    <property type="molecule type" value="Genomic_DNA"/>
</dbReference>
<protein>
    <submittedName>
        <fullName evidence="1">Uncharacterized protein</fullName>
    </submittedName>
</protein>
<gene>
    <name evidence="1" type="ORF">QE152_g30346</name>
</gene>
<name>A0AAW1JF81_POPJA</name>
<dbReference type="AlphaFoldDB" id="A0AAW1JF81"/>
<keyword evidence="2" id="KW-1185">Reference proteome</keyword>
<dbReference type="Proteomes" id="UP001458880">
    <property type="component" value="Unassembled WGS sequence"/>
</dbReference>